<dbReference type="GO" id="GO:0003677">
    <property type="term" value="F:DNA binding"/>
    <property type="evidence" value="ECO:0007669"/>
    <property type="project" value="UniProtKB-KW"/>
</dbReference>
<dbReference type="EMBL" id="FQWH01000017">
    <property type="protein sequence ID" value="SHH74316.1"/>
    <property type="molecule type" value="Genomic_DNA"/>
</dbReference>
<keyword evidence="1" id="KW-1133">Transmembrane helix</keyword>
<name>A0A1M5VGG9_FLAJO</name>
<reference evidence="3 4" key="1">
    <citation type="submission" date="2016-11" db="EMBL/GenBank/DDBJ databases">
        <authorList>
            <person name="Jaros S."/>
            <person name="Januszkiewicz K."/>
            <person name="Wedrychowicz H."/>
        </authorList>
    </citation>
    <scope>NUCLEOTIDE SEQUENCE [LARGE SCALE GENOMIC DNA]</scope>
    <source>
        <strain evidence="3 4">DSM 6792</strain>
    </source>
</reference>
<gene>
    <name evidence="3" type="ORF">SAMN05444388_11748</name>
</gene>
<feature type="domain" description="HTH LytTR-type" evidence="2">
    <location>
        <begin position="68"/>
        <end position="139"/>
    </location>
</feature>
<dbReference type="InterPro" id="IPR007492">
    <property type="entry name" value="LytTR_DNA-bd_dom"/>
</dbReference>
<protein>
    <submittedName>
        <fullName evidence="3">LytTr DNA-binding domain-containing protein</fullName>
    </submittedName>
</protein>
<dbReference type="PANTHER" id="PTHR37299">
    <property type="entry name" value="TRANSCRIPTIONAL REGULATOR-RELATED"/>
    <property type="match status" value="1"/>
</dbReference>
<dbReference type="Proteomes" id="UP000184112">
    <property type="component" value="Unassembled WGS sequence"/>
</dbReference>
<evidence type="ECO:0000313" key="4">
    <source>
        <dbReference type="Proteomes" id="UP000184112"/>
    </source>
</evidence>
<organism evidence="3 4">
    <name type="scientific">Flavobacterium johnsoniae</name>
    <name type="common">Cytophaga johnsonae</name>
    <dbReference type="NCBI Taxonomy" id="986"/>
    <lineage>
        <taxon>Bacteria</taxon>
        <taxon>Pseudomonadati</taxon>
        <taxon>Bacteroidota</taxon>
        <taxon>Flavobacteriia</taxon>
        <taxon>Flavobacteriales</taxon>
        <taxon>Flavobacteriaceae</taxon>
        <taxon>Flavobacterium</taxon>
    </lineage>
</organism>
<feature type="transmembrane region" description="Helical" evidence="1">
    <location>
        <begin position="24"/>
        <end position="43"/>
    </location>
</feature>
<evidence type="ECO:0000313" key="3">
    <source>
        <dbReference type="EMBL" id="SHH74316.1"/>
    </source>
</evidence>
<dbReference type="Gene3D" id="2.40.50.1020">
    <property type="entry name" value="LytTr DNA-binding domain"/>
    <property type="match status" value="1"/>
</dbReference>
<keyword evidence="3" id="KW-0238">DNA-binding</keyword>
<keyword evidence="1" id="KW-0472">Membrane</keyword>
<dbReference type="GO" id="GO:0000156">
    <property type="term" value="F:phosphorelay response regulator activity"/>
    <property type="evidence" value="ECO:0007669"/>
    <property type="project" value="InterPro"/>
</dbReference>
<dbReference type="AlphaFoldDB" id="A0A1M5VGG9"/>
<proteinExistence type="predicted"/>
<evidence type="ECO:0000256" key="1">
    <source>
        <dbReference type="SAM" id="Phobius"/>
    </source>
</evidence>
<dbReference type="InterPro" id="IPR046947">
    <property type="entry name" value="LytR-like"/>
</dbReference>
<dbReference type="SMART" id="SM00850">
    <property type="entry name" value="LytTR"/>
    <property type="match status" value="1"/>
</dbReference>
<dbReference type="PANTHER" id="PTHR37299:SF1">
    <property type="entry name" value="STAGE 0 SPORULATION PROTEIN A HOMOLOG"/>
    <property type="match status" value="1"/>
</dbReference>
<keyword evidence="1" id="KW-0812">Transmembrane</keyword>
<evidence type="ECO:0000259" key="2">
    <source>
        <dbReference type="PROSITE" id="PS50930"/>
    </source>
</evidence>
<dbReference type="PROSITE" id="PS50930">
    <property type="entry name" value="HTH_LYTTR"/>
    <property type="match status" value="1"/>
</dbReference>
<dbReference type="Pfam" id="PF04397">
    <property type="entry name" value="LytTR"/>
    <property type="match status" value="1"/>
</dbReference>
<sequence length="178" mass="20968">MLLNDNKCTFQFKNKKLPHFCESLILLDFSTFFILYTYAYLILKPIKSVNKLFDEKQKEFNSVQTEYIFIKTDKKTKKIMIRDILFIESMENYILIHTANSKETVYCTLKMIAENLPSDLFFQPHRSYIANFEHVSAVEGNIIEIGKHKIPLSKNLKDDIYNKYITGNFIARSKKAND</sequence>
<accession>A0A1M5VGG9</accession>